<evidence type="ECO:0008006" key="4">
    <source>
        <dbReference type="Google" id="ProtNLM"/>
    </source>
</evidence>
<dbReference type="EMBL" id="DF838807">
    <property type="protein sequence ID" value="GAT43284.1"/>
    <property type="molecule type" value="Genomic_DNA"/>
</dbReference>
<sequence>MDGDHLKCNRLTCRRLLSDKAVVAPTYSAVRSQNCYDPLQAHNFSVDCANELFNASRLCPACETALTEPDDVVVCSLHPSNDYKTSVLSGLSPSIILEICNRAISFWQYQSHQENSFQQAVVRNVNDKNAQLTKQLENVVREANGEINLLNNKNAELMRDLELERRKVQEMQEAARERDKEYQKLKGQLDKIKRKALLAPQNTNISPREEPHPGQNKLKVFSSNSFDSGAGMETASNRQTPLANRAAWQPHPQQQQPPVRRTQPHRQPFAAPTAFGDPGAGRSFHSRNDSTSSNEVENMLVTGQNSRPMANNGWTTAPTPRRNVSQVFAPRPHRRVTSTEVRARCHLPPLDVGANGSSRRWNTHTLVFVVVDPHCIVPKGDCRRRRTRLTGVVGRTECFSSPFSLPRLPAAFLVVDAPPITTSTIPGEDYYQVKSTTTASDGIPFVVLLLR</sequence>
<evidence type="ECO:0000313" key="2">
    <source>
        <dbReference type="EMBL" id="GAT43284.1"/>
    </source>
</evidence>
<dbReference type="PANTHER" id="PTHR14305">
    <property type="entry name" value="E3 UBIQUITIN-PROTEIN LIGASE CCNB1IP1"/>
    <property type="match status" value="1"/>
</dbReference>
<organism evidence="2 3">
    <name type="scientific">Mycena chlorophos</name>
    <name type="common">Agaric fungus</name>
    <name type="synonym">Agaricus chlorophos</name>
    <dbReference type="NCBI Taxonomy" id="658473"/>
    <lineage>
        <taxon>Eukaryota</taxon>
        <taxon>Fungi</taxon>
        <taxon>Dikarya</taxon>
        <taxon>Basidiomycota</taxon>
        <taxon>Agaricomycotina</taxon>
        <taxon>Agaricomycetes</taxon>
        <taxon>Agaricomycetidae</taxon>
        <taxon>Agaricales</taxon>
        <taxon>Marasmiineae</taxon>
        <taxon>Mycenaceae</taxon>
        <taxon>Mycena</taxon>
    </lineage>
</organism>
<proteinExistence type="predicted"/>
<feature type="region of interest" description="Disordered" evidence="1">
    <location>
        <begin position="193"/>
        <end position="294"/>
    </location>
</feature>
<dbReference type="PANTHER" id="PTHR14305:SF0">
    <property type="entry name" value="E3 UBIQUITIN-PROTEIN LIGASE CCNB1IP1"/>
    <property type="match status" value="1"/>
</dbReference>
<reference evidence="2" key="1">
    <citation type="submission" date="2014-09" db="EMBL/GenBank/DDBJ databases">
        <title>Genome sequence of the luminous mushroom Mycena chlorophos for searching fungal bioluminescence genes.</title>
        <authorList>
            <person name="Tanaka Y."/>
            <person name="Kasuga D."/>
            <person name="Oba Y."/>
            <person name="Hase S."/>
            <person name="Sato K."/>
            <person name="Oba Y."/>
            <person name="Sakakibara Y."/>
        </authorList>
    </citation>
    <scope>NUCLEOTIDE SEQUENCE</scope>
</reference>
<gene>
    <name evidence="2" type="ORF">MCHLO_00973</name>
</gene>
<protein>
    <recommendedName>
        <fullName evidence="4">E3 ubiquitin-protein ligase CCNB1IP1</fullName>
    </recommendedName>
</protein>
<evidence type="ECO:0000313" key="3">
    <source>
        <dbReference type="Proteomes" id="UP000815677"/>
    </source>
</evidence>
<feature type="compositionally biased region" description="Low complexity" evidence="1">
    <location>
        <begin position="249"/>
        <end position="268"/>
    </location>
</feature>
<dbReference type="Proteomes" id="UP000815677">
    <property type="component" value="Unassembled WGS sequence"/>
</dbReference>
<keyword evidence="3" id="KW-1185">Reference proteome</keyword>
<accession>A0ABQ0KYN4</accession>
<dbReference type="InterPro" id="IPR042448">
    <property type="entry name" value="CCNB1IP1"/>
</dbReference>
<evidence type="ECO:0000256" key="1">
    <source>
        <dbReference type="SAM" id="MobiDB-lite"/>
    </source>
</evidence>
<name>A0ABQ0KYN4_MYCCL</name>